<proteinExistence type="predicted"/>
<dbReference type="GO" id="GO:0016567">
    <property type="term" value="P:protein ubiquitination"/>
    <property type="evidence" value="ECO:0007669"/>
    <property type="project" value="InterPro"/>
</dbReference>
<feature type="domain" description="MIB/HERC2" evidence="1">
    <location>
        <begin position="38"/>
        <end position="84"/>
    </location>
</feature>
<name>A0A8B6GUZ5_MYTGA</name>
<dbReference type="PANTHER" id="PTHR24202:SF4">
    <property type="entry name" value="E3 UBIQUITIN-PROTEIN LIGASE MIB2-RELATED"/>
    <property type="match status" value="1"/>
</dbReference>
<feature type="non-terminal residue" evidence="2">
    <location>
        <position position="1"/>
    </location>
</feature>
<dbReference type="GO" id="GO:0004842">
    <property type="term" value="F:ubiquitin-protein transferase activity"/>
    <property type="evidence" value="ECO:0007669"/>
    <property type="project" value="InterPro"/>
</dbReference>
<gene>
    <name evidence="2" type="ORF">MGAL_10B064033</name>
</gene>
<evidence type="ECO:0000259" key="1">
    <source>
        <dbReference type="Pfam" id="PF06701"/>
    </source>
</evidence>
<keyword evidence="3" id="KW-1185">Reference proteome</keyword>
<dbReference type="Gene3D" id="2.30.30.40">
    <property type="entry name" value="SH3 Domains"/>
    <property type="match status" value="1"/>
</dbReference>
<dbReference type="Gene3D" id="3.40.50.300">
    <property type="entry name" value="P-loop containing nucleotide triphosphate hydrolases"/>
    <property type="match status" value="1"/>
</dbReference>
<evidence type="ECO:0000313" key="3">
    <source>
        <dbReference type="Proteomes" id="UP000596742"/>
    </source>
</evidence>
<dbReference type="InterPro" id="IPR010606">
    <property type="entry name" value="Mib_Herc2"/>
</dbReference>
<dbReference type="PANTHER" id="PTHR24202">
    <property type="entry name" value="E3 UBIQUITIN-PROTEIN LIGASE MIB2"/>
    <property type="match status" value="1"/>
</dbReference>
<dbReference type="OrthoDB" id="2122982at2759"/>
<comment type="caution">
    <text evidence="2">The sequence shown here is derived from an EMBL/GenBank/DDBJ whole genome shotgun (WGS) entry which is preliminary data.</text>
</comment>
<dbReference type="SUPFAM" id="SSF52540">
    <property type="entry name" value="P-loop containing nucleoside triphosphate hydrolases"/>
    <property type="match status" value="1"/>
</dbReference>
<feature type="non-terminal residue" evidence="2">
    <location>
        <position position="229"/>
    </location>
</feature>
<dbReference type="Pfam" id="PF06701">
    <property type="entry name" value="MIB_HERC2"/>
    <property type="match status" value="1"/>
</dbReference>
<dbReference type="EMBL" id="UYJE01009045">
    <property type="protein sequence ID" value="VDI69494.1"/>
    <property type="molecule type" value="Genomic_DNA"/>
</dbReference>
<dbReference type="Proteomes" id="UP000596742">
    <property type="component" value="Unassembled WGS sequence"/>
</dbReference>
<dbReference type="GO" id="GO:0005737">
    <property type="term" value="C:cytoplasm"/>
    <property type="evidence" value="ECO:0007669"/>
    <property type="project" value="TreeGrafter"/>
</dbReference>
<evidence type="ECO:0000313" key="2">
    <source>
        <dbReference type="EMBL" id="VDI69494.1"/>
    </source>
</evidence>
<dbReference type="GO" id="GO:0046872">
    <property type="term" value="F:metal ion binding"/>
    <property type="evidence" value="ECO:0007669"/>
    <property type="project" value="InterPro"/>
</dbReference>
<dbReference type="InterPro" id="IPR027417">
    <property type="entry name" value="P-loop_NTPase"/>
</dbReference>
<dbReference type="SUPFAM" id="SSF159034">
    <property type="entry name" value="Mib/herc2 domain-like"/>
    <property type="match status" value="1"/>
</dbReference>
<reference evidence="2" key="1">
    <citation type="submission" date="2018-11" db="EMBL/GenBank/DDBJ databases">
        <authorList>
            <person name="Alioto T."/>
            <person name="Alioto T."/>
        </authorList>
    </citation>
    <scope>NUCLEOTIDE SEQUENCE</scope>
</reference>
<accession>A0A8B6GUZ5</accession>
<sequence length="229" mass="26189">YNIRPRNTVKERVVLKGIFEGAEVIAGPYSMQDFETDGGDVGYVEEITSWKNNYHRGIVSVFWKASNRIQFYRLGAEGCVDVFCSRLTETATGGKYYVDNLPVIDGYFEWQLKYQQKTDSIRNEEMGIPGPVNMINEDNETLKGLTSEVKELDTKSMKVFYDLLGEERYPHFESRIMLVGEPGTGKTSLARYLVGKAPTRFRRHTEGIEVYSGLAYMDLETKEWLSGLQ</sequence>
<protein>
    <recommendedName>
        <fullName evidence="1">MIB/HERC2 domain-containing protein</fullName>
    </recommendedName>
</protein>
<organism evidence="2 3">
    <name type="scientific">Mytilus galloprovincialis</name>
    <name type="common">Mediterranean mussel</name>
    <dbReference type="NCBI Taxonomy" id="29158"/>
    <lineage>
        <taxon>Eukaryota</taxon>
        <taxon>Metazoa</taxon>
        <taxon>Spiralia</taxon>
        <taxon>Lophotrochozoa</taxon>
        <taxon>Mollusca</taxon>
        <taxon>Bivalvia</taxon>
        <taxon>Autobranchia</taxon>
        <taxon>Pteriomorphia</taxon>
        <taxon>Mytilida</taxon>
        <taxon>Mytiloidea</taxon>
        <taxon>Mytilidae</taxon>
        <taxon>Mytilinae</taxon>
        <taxon>Mytilus</taxon>
    </lineage>
</organism>
<dbReference type="InterPro" id="IPR037252">
    <property type="entry name" value="Mib_Herc2_sf"/>
</dbReference>
<dbReference type="AlphaFoldDB" id="A0A8B6GUZ5"/>